<evidence type="ECO:0000256" key="3">
    <source>
        <dbReference type="ARBA" id="ARBA00022942"/>
    </source>
</evidence>
<sequence length="237" mass="25944">MSMSLMRPGGFSYSELANAGPVEHQFSPYTDNGGSIVAVAGKGFALIASDTRLSTGYSIYTRDQPKLYPLNSNTVLGCSGCWCDVLSETRLIEARMKLYKHEHQKEMSPAAVAQMLATILYSRRFFPYYVSNVLAGIDAEGQGVVYSYDPVGHCDQNLFHAGGSSGALLQPLLDNQIAHLNMQIKPTEPLSLEKAKGIIKDVFISAAERDIYTGDGILLKIITKDGITEESMKLRHD</sequence>
<dbReference type="OrthoDB" id="268479at2759"/>
<evidence type="ECO:0000313" key="7">
    <source>
        <dbReference type="Proteomes" id="UP000094527"/>
    </source>
</evidence>
<dbReference type="STRING" id="48709.A0A1D2NME4"/>
<dbReference type="PROSITE" id="PS51476">
    <property type="entry name" value="PROTEASOME_BETA_2"/>
    <property type="match status" value="1"/>
</dbReference>
<dbReference type="GO" id="GO:0051603">
    <property type="term" value="P:proteolysis involved in protein catabolic process"/>
    <property type="evidence" value="ECO:0007669"/>
    <property type="project" value="InterPro"/>
</dbReference>
<dbReference type="CDD" id="cd03757">
    <property type="entry name" value="proteasome_beta_type_1"/>
    <property type="match status" value="1"/>
</dbReference>
<evidence type="ECO:0000256" key="5">
    <source>
        <dbReference type="ARBA" id="ARBA00026071"/>
    </source>
</evidence>
<keyword evidence="4" id="KW-0539">Nucleus</keyword>
<dbReference type="SUPFAM" id="SSF56235">
    <property type="entry name" value="N-terminal nucleophile aminohydrolases (Ntn hydrolases)"/>
    <property type="match status" value="1"/>
</dbReference>
<evidence type="ECO:0000256" key="4">
    <source>
        <dbReference type="ARBA" id="ARBA00023242"/>
    </source>
</evidence>
<keyword evidence="7" id="KW-1185">Reference proteome</keyword>
<dbReference type="InterPro" id="IPR023333">
    <property type="entry name" value="Proteasome_suB-type"/>
</dbReference>
<dbReference type="OMA" id="CSGCWCD"/>
<comment type="subcellular location">
    <subcellularLocation>
        <location evidence="1">Nucleus</location>
    </subcellularLocation>
</comment>
<comment type="subunit">
    <text evidence="5">The 26S proteasome consists of a 20S proteasome core and two 19S regulatory subunits. The 20S proteasome core is composed of 28 subunits that are arranged in four stacked rings, resulting in a barrel-shaped structure. The two end rings are each formed by seven alpha subunits, and the two central rings are each formed by seven beta subunits. The catalytic chamber with the active sites is on the inside of the barrel.</text>
</comment>
<evidence type="ECO:0000313" key="6">
    <source>
        <dbReference type="EMBL" id="ODN06453.1"/>
    </source>
</evidence>
<evidence type="ECO:0000256" key="1">
    <source>
        <dbReference type="ARBA" id="ARBA00004123"/>
    </source>
</evidence>
<dbReference type="PANTHER" id="PTHR32194:SF2">
    <property type="entry name" value="PROTEASOME SUBUNIT BETA TYPE-1"/>
    <property type="match status" value="1"/>
</dbReference>
<dbReference type="Pfam" id="PF00227">
    <property type="entry name" value="Proteasome"/>
    <property type="match status" value="1"/>
</dbReference>
<proteinExistence type="predicted"/>
<dbReference type="GO" id="GO:0005839">
    <property type="term" value="C:proteasome core complex"/>
    <property type="evidence" value="ECO:0007669"/>
    <property type="project" value="InterPro"/>
</dbReference>
<dbReference type="FunFam" id="3.60.20.10:FF:000027">
    <property type="entry name" value="Proteasome subunit beta type-6"/>
    <property type="match status" value="1"/>
</dbReference>
<dbReference type="GO" id="GO:0005737">
    <property type="term" value="C:cytoplasm"/>
    <property type="evidence" value="ECO:0007669"/>
    <property type="project" value="TreeGrafter"/>
</dbReference>
<gene>
    <name evidence="6" type="ORF">Ocin01_00220</name>
</gene>
<dbReference type="InterPro" id="IPR029055">
    <property type="entry name" value="Ntn_hydrolases_N"/>
</dbReference>
<name>A0A1D2NME4_ORCCI</name>
<dbReference type="Gene3D" id="3.60.20.10">
    <property type="entry name" value="Glutamine Phosphoribosylpyrophosphate, subunit 1, domain 1"/>
    <property type="match status" value="1"/>
</dbReference>
<dbReference type="InterPro" id="IPR001353">
    <property type="entry name" value="Proteasome_sua/b"/>
</dbReference>
<evidence type="ECO:0000256" key="2">
    <source>
        <dbReference type="ARBA" id="ARBA00022490"/>
    </source>
</evidence>
<dbReference type="Proteomes" id="UP000094527">
    <property type="component" value="Unassembled WGS sequence"/>
</dbReference>
<dbReference type="GO" id="GO:0005634">
    <property type="term" value="C:nucleus"/>
    <property type="evidence" value="ECO:0007669"/>
    <property type="project" value="UniProtKB-SubCell"/>
</dbReference>
<organism evidence="6 7">
    <name type="scientific">Orchesella cincta</name>
    <name type="common">Springtail</name>
    <name type="synonym">Podura cincta</name>
    <dbReference type="NCBI Taxonomy" id="48709"/>
    <lineage>
        <taxon>Eukaryota</taxon>
        <taxon>Metazoa</taxon>
        <taxon>Ecdysozoa</taxon>
        <taxon>Arthropoda</taxon>
        <taxon>Hexapoda</taxon>
        <taxon>Collembola</taxon>
        <taxon>Entomobryomorpha</taxon>
        <taxon>Entomobryoidea</taxon>
        <taxon>Orchesellidae</taxon>
        <taxon>Orchesellinae</taxon>
        <taxon>Orchesella</taxon>
    </lineage>
</organism>
<keyword evidence="3 6" id="KW-0647">Proteasome</keyword>
<dbReference type="EMBL" id="LJIJ01000005">
    <property type="protein sequence ID" value="ODN06453.1"/>
    <property type="molecule type" value="Genomic_DNA"/>
</dbReference>
<accession>A0A1D2NME4</accession>
<keyword evidence="2" id="KW-0963">Cytoplasm</keyword>
<reference evidence="6 7" key="1">
    <citation type="journal article" date="2016" name="Genome Biol. Evol.">
        <title>Gene Family Evolution Reflects Adaptation to Soil Environmental Stressors in the Genome of the Collembolan Orchesella cincta.</title>
        <authorList>
            <person name="Faddeeva-Vakhrusheva A."/>
            <person name="Derks M.F."/>
            <person name="Anvar S.Y."/>
            <person name="Agamennone V."/>
            <person name="Suring W."/>
            <person name="Smit S."/>
            <person name="van Straalen N.M."/>
            <person name="Roelofs D."/>
        </authorList>
    </citation>
    <scope>NUCLEOTIDE SEQUENCE [LARGE SCALE GENOMIC DNA]</scope>
    <source>
        <tissue evidence="6">Mixed pool</tissue>
    </source>
</reference>
<dbReference type="PANTHER" id="PTHR32194">
    <property type="entry name" value="METALLOPROTEASE TLDD"/>
    <property type="match status" value="1"/>
</dbReference>
<protein>
    <submittedName>
        <fullName evidence="6">Proteasome subunit beta type-1-B</fullName>
    </submittedName>
</protein>
<dbReference type="AlphaFoldDB" id="A0A1D2NME4"/>
<comment type="caution">
    <text evidence="6">The sequence shown here is derived from an EMBL/GenBank/DDBJ whole genome shotgun (WGS) entry which is preliminary data.</text>
</comment>